<evidence type="ECO:0008006" key="4">
    <source>
        <dbReference type="Google" id="ProtNLM"/>
    </source>
</evidence>
<name>A0ABX0NDV0_9BURK</name>
<sequence length="1133" mass="122968">MTSPWRSFACVFLAVVGMAAFPTRLVAQPTIIDSGRHLLPPPDKLPGQPEARIDIARQKPRHWDFEDGTLQGFTFESVMGVTGSAFHNQPTFGDNVSSKRALDTASLRLPPDPCAGLVLDEASTCEFGAGAQLSYLTRLNADFTRLRNNLATVGGSYANTPFPIGKKGLYWLGTAEHRPSAYARANTMRLAIPSHLPSAAWGNLQGERRVGRIVSPEIELQHDYFHLLVGGGCTADVGVYLQHRRPVLGEGAVGRDDLPGLPGSGGRRSAPALSYVWETLLDRDGRPVAARGHCIENMVRVSFNIGNLRGTRARIMIEDRATGTWGHINVDDIWLTNTAPAPSSRDTDPVWGVADLHAHLMNEKAFTAYGAGGRIPEARALWGSAFGPISSLGNCNDTHTTNDLHFKPHQDELLGTTYTLCRDVCLNLLEGAGVPNLPGDQLSQDGVFGGYHNNSESGYPTFKNWPMWYSSIHQQMHWTWVERAYQGGVRLMVATVGNSEVISFAMVKEKNLPFSSDQDALALQIPAIKEFARLNSSWAQVAYTPQEARRIINGGKLAIVIGVELDHIMDSKRCDPAVGTLAHHTAREYAHPGPWASQTGVDLGSGGSIATAAQFIGAQTRVMHTDAHPETCTPSQIEARVEALYREGVRHVIPVHFSDSMLGGYAITSDLFVASAIFGDASARMPTLMTQEELTAQYGNSVRPFVPVPREIYPGENSDREERWRRALPLSFKLSEVTVPIWAKLAPESILDGSIVPPGIGRTIVQHVAGQCIDDPVARGIAAFFSLGASELSCALSTLTAAAIDAVRNALPYEGATDSPAMVPLALDQPKRDLPFHVNARGLSGDGERFVRSMMRHAMMIDLQHGSERTKNDILALTGPYPVMASHGGVQTGLTRHTENVLSRKQMRDVYAPPAGFTPGLVGLGMQSSAALVEQIREVATGGSPSEAQRAVALHTRGVALGSDFNGLDWHAAPRFGRFAFYHGTGSGNPARERSERQRSGRHGGIGNLVNYAPYPAGTNPWASTLPECDPACDSWSARMATHTPLNAHQVSRDGVTTRSFDINYDGLAHYGMIPDFLQELIVLGTGAEEMGSLFRSAESLIRMWEESCFLAYQEGTTPSSLVRGCGERRLYE</sequence>
<accession>A0ABX0NDV0</accession>
<dbReference type="EMBL" id="WHJG01000009">
    <property type="protein sequence ID" value="NHZ79880.1"/>
    <property type="molecule type" value="Genomic_DNA"/>
</dbReference>
<keyword evidence="1" id="KW-0732">Signal</keyword>
<evidence type="ECO:0000313" key="2">
    <source>
        <dbReference type="EMBL" id="NHZ79880.1"/>
    </source>
</evidence>
<protein>
    <recommendedName>
        <fullName evidence="4">Membrane dipeptidase (Peptidase family M19)</fullName>
    </recommendedName>
</protein>
<comment type="caution">
    <text evidence="2">The sequence shown here is derived from an EMBL/GenBank/DDBJ whole genome shotgun (WGS) entry which is preliminary data.</text>
</comment>
<evidence type="ECO:0000313" key="3">
    <source>
        <dbReference type="Proteomes" id="UP000621455"/>
    </source>
</evidence>
<feature type="chain" id="PRO_5046678392" description="Membrane dipeptidase (Peptidase family M19)" evidence="1">
    <location>
        <begin position="28"/>
        <end position="1133"/>
    </location>
</feature>
<dbReference type="RefSeq" id="WP_167086833.1">
    <property type="nucleotide sequence ID" value="NZ_WHJG01000009.1"/>
</dbReference>
<dbReference type="Gene3D" id="3.20.20.140">
    <property type="entry name" value="Metal-dependent hydrolases"/>
    <property type="match status" value="2"/>
</dbReference>
<proteinExistence type="predicted"/>
<dbReference type="InterPro" id="IPR008257">
    <property type="entry name" value="Pept_M19"/>
</dbReference>
<organism evidence="2 3">
    <name type="scientific">Massilia frigida</name>
    <dbReference type="NCBI Taxonomy" id="2609281"/>
    <lineage>
        <taxon>Bacteria</taxon>
        <taxon>Pseudomonadati</taxon>
        <taxon>Pseudomonadota</taxon>
        <taxon>Betaproteobacteria</taxon>
        <taxon>Burkholderiales</taxon>
        <taxon>Oxalobacteraceae</taxon>
        <taxon>Telluria group</taxon>
        <taxon>Massilia</taxon>
    </lineage>
</organism>
<dbReference type="Pfam" id="PF01244">
    <property type="entry name" value="Peptidase_M19"/>
    <property type="match status" value="1"/>
</dbReference>
<dbReference type="InterPro" id="IPR032466">
    <property type="entry name" value="Metal_Hydrolase"/>
</dbReference>
<evidence type="ECO:0000256" key="1">
    <source>
        <dbReference type="SAM" id="SignalP"/>
    </source>
</evidence>
<dbReference type="Proteomes" id="UP000621455">
    <property type="component" value="Unassembled WGS sequence"/>
</dbReference>
<gene>
    <name evidence="2" type="ORF">F2P44_11415</name>
</gene>
<keyword evidence="3" id="KW-1185">Reference proteome</keyword>
<reference evidence="2 3" key="1">
    <citation type="submission" date="2019-10" db="EMBL/GenBank/DDBJ databases">
        <title>Taxonomy of Antarctic Massilia spp.: description of Massilia rubra sp. nov., Massilia aquatica sp. nov., Massilia mucilaginosa sp. nov., Massilia frigida sp. nov. isolated from streams, lakes and regoliths.</title>
        <authorList>
            <person name="Holochova P."/>
            <person name="Sedlacek I."/>
            <person name="Kralova S."/>
            <person name="Maslanova I."/>
            <person name="Busse H.-J."/>
            <person name="Stankova E."/>
            <person name="Vrbovska V."/>
            <person name="Kovarovic V."/>
            <person name="Bartak M."/>
            <person name="Svec P."/>
            <person name="Pantucek R."/>
        </authorList>
    </citation>
    <scope>NUCLEOTIDE SEQUENCE [LARGE SCALE GENOMIC DNA]</scope>
    <source>
        <strain evidence="2 3">CCM 8695</strain>
    </source>
</reference>
<feature type="signal peptide" evidence="1">
    <location>
        <begin position="1"/>
        <end position="27"/>
    </location>
</feature>
<dbReference type="SUPFAM" id="SSF51556">
    <property type="entry name" value="Metallo-dependent hydrolases"/>
    <property type="match status" value="1"/>
</dbReference>